<feature type="domain" description="5'-3' exonuclease" evidence="6">
    <location>
        <begin position="10"/>
        <end position="273"/>
    </location>
</feature>
<dbReference type="InterPro" id="IPR038969">
    <property type="entry name" value="FEN"/>
</dbReference>
<dbReference type="RefSeq" id="WP_305992506.1">
    <property type="nucleotide sequence ID" value="NZ_JAVAMP010000006.1"/>
</dbReference>
<organism evidence="7 8">
    <name type="scientific">Chengkuizengella axinellae</name>
    <dbReference type="NCBI Taxonomy" id="3064388"/>
    <lineage>
        <taxon>Bacteria</taxon>
        <taxon>Bacillati</taxon>
        <taxon>Bacillota</taxon>
        <taxon>Bacilli</taxon>
        <taxon>Bacillales</taxon>
        <taxon>Paenibacillaceae</taxon>
        <taxon>Chengkuizengella</taxon>
    </lineage>
</organism>
<dbReference type="Proteomes" id="UP001231941">
    <property type="component" value="Unassembled WGS sequence"/>
</dbReference>
<keyword evidence="7" id="KW-0269">Exonuclease</keyword>
<dbReference type="SMART" id="SM00475">
    <property type="entry name" value="53EXOc"/>
    <property type="match status" value="1"/>
</dbReference>
<dbReference type="InterPro" id="IPR020046">
    <property type="entry name" value="5-3_exonucl_a-hlix_arch_N"/>
</dbReference>
<comment type="caution">
    <text evidence="7">The sequence shown here is derived from an EMBL/GenBank/DDBJ whole genome shotgun (WGS) entry which is preliminary data.</text>
</comment>
<dbReference type="EMBL" id="JAVAMP010000006">
    <property type="protein sequence ID" value="MDP5275194.1"/>
    <property type="molecule type" value="Genomic_DNA"/>
</dbReference>
<dbReference type="GO" id="GO:0004527">
    <property type="term" value="F:exonuclease activity"/>
    <property type="evidence" value="ECO:0007669"/>
    <property type="project" value="UniProtKB-KW"/>
</dbReference>
<keyword evidence="3" id="KW-0238">DNA-binding</keyword>
<evidence type="ECO:0000256" key="5">
    <source>
        <dbReference type="ARBA" id="ARBA00050026"/>
    </source>
</evidence>
<keyword evidence="1" id="KW-0540">Nuclease</keyword>
<evidence type="ECO:0000313" key="7">
    <source>
        <dbReference type="EMBL" id="MDP5275194.1"/>
    </source>
</evidence>
<dbReference type="InterPro" id="IPR020045">
    <property type="entry name" value="DNA_polI_H3TH"/>
</dbReference>
<proteinExistence type="predicted"/>
<dbReference type="CDD" id="cd09859">
    <property type="entry name" value="PIN_53EXO"/>
    <property type="match status" value="1"/>
</dbReference>
<keyword evidence="8" id="KW-1185">Reference proteome</keyword>
<comment type="function">
    <text evidence="4">5'-3' exonuclease acting preferentially on double-stranded DNA.</text>
</comment>
<evidence type="ECO:0000313" key="8">
    <source>
        <dbReference type="Proteomes" id="UP001231941"/>
    </source>
</evidence>
<protein>
    <recommendedName>
        <fullName evidence="5">5'-3' exonuclease</fullName>
    </recommendedName>
</protein>
<dbReference type="PANTHER" id="PTHR42646:SF2">
    <property type="entry name" value="5'-3' EXONUCLEASE FAMILY PROTEIN"/>
    <property type="match status" value="1"/>
</dbReference>
<sequence>MVGDSSKEENSILIIDSFALLFRGFYATAVTGNYMKTSQGLYTNGIYQFTRYMLDAIERFEPTHVICAFDMGEKTFRNEMYSDYKANRGAPPDELIPQFDKLWELVEAFEIPCVGKVGYEADDMIGSIAKHYSEQGINVNILTGDKDTLQLINEKTNVTLMKKGFGNYLTIGLENFKEETGVSYPYQIIEMKALMGDASDNIPGCPKVGPKTAIKLIDEFENVDQLFANIEQVKGKLQERLIENKELIYLSKDLATIHTDIEFQCDLEECNYQINKEKLLQKLEEFEFRSLIRKFAV</sequence>
<evidence type="ECO:0000256" key="1">
    <source>
        <dbReference type="ARBA" id="ARBA00022722"/>
    </source>
</evidence>
<dbReference type="InterPro" id="IPR008918">
    <property type="entry name" value="HhH2"/>
</dbReference>
<dbReference type="Pfam" id="PF01367">
    <property type="entry name" value="5_3_exonuc"/>
    <property type="match status" value="1"/>
</dbReference>
<dbReference type="CDD" id="cd09898">
    <property type="entry name" value="H3TH_53EXO"/>
    <property type="match status" value="1"/>
</dbReference>
<dbReference type="InterPro" id="IPR029060">
    <property type="entry name" value="PIN-like_dom_sf"/>
</dbReference>
<dbReference type="InterPro" id="IPR036279">
    <property type="entry name" value="5-3_exonuclease_C_sf"/>
</dbReference>
<name>A0ABT9J0P6_9BACL</name>
<dbReference type="SMART" id="SM00279">
    <property type="entry name" value="HhH2"/>
    <property type="match status" value="1"/>
</dbReference>
<evidence type="ECO:0000256" key="2">
    <source>
        <dbReference type="ARBA" id="ARBA00022801"/>
    </source>
</evidence>
<dbReference type="SUPFAM" id="SSF88723">
    <property type="entry name" value="PIN domain-like"/>
    <property type="match status" value="1"/>
</dbReference>
<dbReference type="SUPFAM" id="SSF47807">
    <property type="entry name" value="5' to 3' exonuclease, C-terminal subdomain"/>
    <property type="match status" value="1"/>
</dbReference>
<dbReference type="Gene3D" id="1.10.150.20">
    <property type="entry name" value="5' to 3' exonuclease, C-terminal subdomain"/>
    <property type="match status" value="1"/>
</dbReference>
<dbReference type="Gene3D" id="3.40.50.1010">
    <property type="entry name" value="5'-nuclease"/>
    <property type="match status" value="1"/>
</dbReference>
<evidence type="ECO:0000256" key="4">
    <source>
        <dbReference type="ARBA" id="ARBA00049957"/>
    </source>
</evidence>
<gene>
    <name evidence="7" type="ORF">Q5Y73_13840</name>
</gene>
<dbReference type="Pfam" id="PF02739">
    <property type="entry name" value="5_3_exonuc_N"/>
    <property type="match status" value="1"/>
</dbReference>
<dbReference type="InterPro" id="IPR002421">
    <property type="entry name" value="5-3_exonuclease"/>
</dbReference>
<evidence type="ECO:0000259" key="6">
    <source>
        <dbReference type="SMART" id="SM00475"/>
    </source>
</evidence>
<dbReference type="PANTHER" id="PTHR42646">
    <property type="entry name" value="FLAP ENDONUCLEASE XNI"/>
    <property type="match status" value="1"/>
</dbReference>
<evidence type="ECO:0000256" key="3">
    <source>
        <dbReference type="ARBA" id="ARBA00023125"/>
    </source>
</evidence>
<reference evidence="7 8" key="1">
    <citation type="submission" date="2023-08" db="EMBL/GenBank/DDBJ databases">
        <authorList>
            <person name="Park J.-S."/>
        </authorList>
    </citation>
    <scope>NUCLEOTIDE SEQUENCE [LARGE SCALE GENOMIC DNA]</scope>
    <source>
        <strain evidence="7 8">2205SS18-9</strain>
    </source>
</reference>
<accession>A0ABT9J0P6</accession>
<keyword evidence="2" id="KW-0378">Hydrolase</keyword>